<dbReference type="AlphaFoldDB" id="I4BB35"/>
<evidence type="ECO:0000313" key="12">
    <source>
        <dbReference type="Proteomes" id="UP000006048"/>
    </source>
</evidence>
<dbReference type="GO" id="GO:0016020">
    <property type="term" value="C:membrane"/>
    <property type="evidence" value="ECO:0007669"/>
    <property type="project" value="UniProtKB-SubCell"/>
</dbReference>
<dbReference type="GO" id="GO:0030295">
    <property type="term" value="F:protein kinase activator activity"/>
    <property type="evidence" value="ECO:0007669"/>
    <property type="project" value="TreeGrafter"/>
</dbReference>
<dbReference type="Pfam" id="PF02518">
    <property type="entry name" value="HATPase_c"/>
    <property type="match status" value="1"/>
</dbReference>
<dbReference type="InterPro" id="IPR036890">
    <property type="entry name" value="HATPase_C_sf"/>
</dbReference>
<dbReference type="Gene3D" id="3.30.450.20">
    <property type="entry name" value="PAS domain"/>
    <property type="match status" value="3"/>
</dbReference>
<dbReference type="KEGG" id="tpx:Turpa_3858"/>
<dbReference type="InterPro" id="IPR035965">
    <property type="entry name" value="PAS-like_dom_sf"/>
</dbReference>
<dbReference type="InterPro" id="IPR050351">
    <property type="entry name" value="BphY/WalK/GraS-like"/>
</dbReference>
<dbReference type="Gene3D" id="3.30.565.10">
    <property type="entry name" value="Histidine kinase-like ATPase, C-terminal domain"/>
    <property type="match status" value="1"/>
</dbReference>
<dbReference type="PROSITE" id="PS50112">
    <property type="entry name" value="PAS"/>
    <property type="match status" value="1"/>
</dbReference>
<name>I4BB35_TURPD</name>
<evidence type="ECO:0000256" key="5">
    <source>
        <dbReference type="ARBA" id="ARBA00022777"/>
    </source>
</evidence>
<dbReference type="Gene3D" id="1.10.287.130">
    <property type="match status" value="1"/>
</dbReference>
<feature type="domain" description="PAC" evidence="10">
    <location>
        <begin position="598"/>
        <end position="651"/>
    </location>
</feature>
<evidence type="ECO:0000256" key="6">
    <source>
        <dbReference type="ARBA" id="ARBA00023136"/>
    </source>
</evidence>
<feature type="transmembrane region" description="Helical" evidence="7">
    <location>
        <begin position="24"/>
        <end position="46"/>
    </location>
</feature>
<dbReference type="EC" id="2.7.13.3" evidence="2"/>
<dbReference type="PANTHER" id="PTHR42878">
    <property type="entry name" value="TWO-COMPONENT HISTIDINE KINASE"/>
    <property type="match status" value="1"/>
</dbReference>
<dbReference type="InterPro" id="IPR003594">
    <property type="entry name" value="HATPase_dom"/>
</dbReference>
<feature type="domain" description="PAC" evidence="10">
    <location>
        <begin position="289"/>
        <end position="340"/>
    </location>
</feature>
<dbReference type="Proteomes" id="UP000006048">
    <property type="component" value="Chromosome"/>
</dbReference>
<evidence type="ECO:0000259" key="8">
    <source>
        <dbReference type="PROSITE" id="PS50109"/>
    </source>
</evidence>
<dbReference type="CDD" id="cd00082">
    <property type="entry name" value="HisKA"/>
    <property type="match status" value="1"/>
</dbReference>
<dbReference type="SMART" id="SM00086">
    <property type="entry name" value="PAC"/>
    <property type="match status" value="3"/>
</dbReference>
<dbReference type="PRINTS" id="PR00344">
    <property type="entry name" value="BCTRLSENSOR"/>
</dbReference>
<evidence type="ECO:0000259" key="9">
    <source>
        <dbReference type="PROSITE" id="PS50112"/>
    </source>
</evidence>
<dbReference type="EMBL" id="CP002959">
    <property type="protein sequence ID" value="AFM14492.1"/>
    <property type="molecule type" value="Genomic_DNA"/>
</dbReference>
<dbReference type="HOGENOM" id="CLU_294723_0_0_12"/>
<dbReference type="InterPro" id="IPR004358">
    <property type="entry name" value="Sig_transdc_His_kin-like_C"/>
</dbReference>
<dbReference type="Gene3D" id="3.30.450.40">
    <property type="match status" value="1"/>
</dbReference>
<dbReference type="InterPro" id="IPR000700">
    <property type="entry name" value="PAS-assoc_C"/>
</dbReference>
<dbReference type="Pfam" id="PF13185">
    <property type="entry name" value="GAF_2"/>
    <property type="match status" value="1"/>
</dbReference>
<feature type="transmembrane region" description="Helical" evidence="7">
    <location>
        <begin position="110"/>
        <end position="131"/>
    </location>
</feature>
<feature type="domain" description="PAS" evidence="9">
    <location>
        <begin position="522"/>
        <end position="594"/>
    </location>
</feature>
<dbReference type="SUPFAM" id="SSF55781">
    <property type="entry name" value="GAF domain-like"/>
    <property type="match status" value="1"/>
</dbReference>
<keyword evidence="4" id="KW-0808">Transferase</keyword>
<proteinExistence type="predicted"/>
<dbReference type="Pfam" id="PF08447">
    <property type="entry name" value="PAS_3"/>
    <property type="match status" value="2"/>
</dbReference>
<dbReference type="PROSITE" id="PS50113">
    <property type="entry name" value="PAC"/>
    <property type="match status" value="2"/>
</dbReference>
<dbReference type="NCBIfam" id="TIGR00229">
    <property type="entry name" value="sensory_box"/>
    <property type="match status" value="2"/>
</dbReference>
<dbReference type="InterPro" id="IPR005467">
    <property type="entry name" value="His_kinase_dom"/>
</dbReference>
<dbReference type="PROSITE" id="PS50109">
    <property type="entry name" value="HIS_KIN"/>
    <property type="match status" value="1"/>
</dbReference>
<dbReference type="GO" id="GO:0007234">
    <property type="term" value="P:osmosensory signaling via phosphorelay pathway"/>
    <property type="evidence" value="ECO:0007669"/>
    <property type="project" value="TreeGrafter"/>
</dbReference>
<organism evidence="11 12">
    <name type="scientific">Turneriella parva (strain ATCC BAA-1111 / DSM 21527 / NCTC 11395 / H)</name>
    <name type="common">Leptospira parva</name>
    <dbReference type="NCBI Taxonomy" id="869212"/>
    <lineage>
        <taxon>Bacteria</taxon>
        <taxon>Pseudomonadati</taxon>
        <taxon>Spirochaetota</taxon>
        <taxon>Spirochaetia</taxon>
        <taxon>Leptospirales</taxon>
        <taxon>Leptospiraceae</taxon>
        <taxon>Turneriella</taxon>
    </lineage>
</organism>
<dbReference type="SMART" id="SM00091">
    <property type="entry name" value="PAS"/>
    <property type="match status" value="3"/>
</dbReference>
<dbReference type="SUPFAM" id="SSF47384">
    <property type="entry name" value="Homodimeric domain of signal transducing histidine kinase"/>
    <property type="match status" value="1"/>
</dbReference>
<gene>
    <name evidence="11" type="ordered locus">Turpa_3858</name>
</gene>
<accession>I4BB35</accession>
<feature type="transmembrane region" description="Helical" evidence="7">
    <location>
        <begin position="86"/>
        <end position="104"/>
    </location>
</feature>
<feature type="transmembrane region" description="Helical" evidence="7">
    <location>
        <begin position="182"/>
        <end position="202"/>
    </location>
</feature>
<dbReference type="CDD" id="cd00130">
    <property type="entry name" value="PAS"/>
    <property type="match status" value="2"/>
</dbReference>
<evidence type="ECO:0000256" key="4">
    <source>
        <dbReference type="ARBA" id="ARBA00022679"/>
    </source>
</evidence>
<dbReference type="Pfam" id="PF13188">
    <property type="entry name" value="PAS_8"/>
    <property type="match status" value="1"/>
</dbReference>
<evidence type="ECO:0000259" key="10">
    <source>
        <dbReference type="PROSITE" id="PS50113"/>
    </source>
</evidence>
<reference evidence="11 12" key="1">
    <citation type="submission" date="2012-06" db="EMBL/GenBank/DDBJ databases">
        <title>The complete chromosome of genome of Turneriella parva DSM 21527.</title>
        <authorList>
            <consortium name="US DOE Joint Genome Institute (JGI-PGF)"/>
            <person name="Lucas S."/>
            <person name="Han J."/>
            <person name="Lapidus A."/>
            <person name="Bruce D."/>
            <person name="Goodwin L."/>
            <person name="Pitluck S."/>
            <person name="Peters L."/>
            <person name="Kyrpides N."/>
            <person name="Mavromatis K."/>
            <person name="Ivanova N."/>
            <person name="Mikhailova N."/>
            <person name="Chertkov O."/>
            <person name="Detter J.C."/>
            <person name="Tapia R."/>
            <person name="Han C."/>
            <person name="Land M."/>
            <person name="Hauser L."/>
            <person name="Markowitz V."/>
            <person name="Cheng J.-F."/>
            <person name="Hugenholtz P."/>
            <person name="Woyke T."/>
            <person name="Wu D."/>
            <person name="Gronow S."/>
            <person name="Wellnitz S."/>
            <person name="Brambilla E."/>
            <person name="Klenk H.-P."/>
            <person name="Eisen J.A."/>
        </authorList>
    </citation>
    <scope>NUCLEOTIDE SEQUENCE [LARGE SCALE GENOMIC DNA]</scope>
    <source>
        <strain evidence="12">ATCC BAA-1111 / DSM 21527 / NCTC 11395 / H</strain>
    </source>
</reference>
<keyword evidence="6 7" id="KW-0472">Membrane</keyword>
<evidence type="ECO:0000313" key="11">
    <source>
        <dbReference type="EMBL" id="AFM14492.1"/>
    </source>
</evidence>
<keyword evidence="7" id="KW-0812">Transmembrane</keyword>
<keyword evidence="3" id="KW-0597">Phosphoprotein</keyword>
<dbReference type="InterPro" id="IPR003661">
    <property type="entry name" value="HisK_dim/P_dom"/>
</dbReference>
<dbReference type="SUPFAM" id="SSF55874">
    <property type="entry name" value="ATPase domain of HSP90 chaperone/DNA topoisomerase II/histidine kinase"/>
    <property type="match status" value="1"/>
</dbReference>
<sequence length="1028" mass="115717">MTGVNCLLFAGWFLILRWRSQNSVVGMLSWAAGMALHGAGWIIIVLRGNDPQWAWLLPGATVMLPGTLLLLDGFYRLLNARPVPRIQWVILINFELLLLYFTYADYRSPVRGIISSAYHTFVILWMAFVLPGNSEAVSKRMRLGLRAVLSLIGLALALRTIANFLYLSDPHYSTLTDAGIDLATTILFFATAFMPSFIFLAISNEASERRRISVANRLDDLVASIDGIVWEADARTVTFTYVSSKAERLLGYPASDWLKPGFWQAHIYKDDQIWAPQFCAERARLLQPHEFEYRFVALDGRIVWLRDLVTVVAEAGEPRWLRGVMVDITARKKKDEELKQLKLIYELLSHCRKAFGEAADAEVLLEQIVNSCTVSDDVLLAWIGEEAADSQEVIVKAAAGKAMAYLDEHKISTDETLPEGRGPTGRAMREKRSVFVNHLDITSHDIFTPGRLKYGMYSCASVYFIHSNGRPMSLNIYAAPGNFFSAHMIESFEQLAHEISLALERFAIDRWRTYAEQQIRENQILLDFAIESTVDAVWDFDPRANTVKFSHHWESMLGYDKGELKHSLVDWEKLIHPQDLQAMNENLQGYLRGDMEAFDMTLRMRSKRGDYIWVKDRGVVVERDEAGKASRLVGTLKNIDSEVRSREEARRNAILLDEVFNAAPVGLMVIDRQGNVLRSNPKVIEVAGVQSALGSGVAASGAIFYDENHQPYPEGVLPQVIANQATEQAFAQTFGVRRAEGKELRWVHAISRFVPAIESAICVTSDITDLVESQRSVRDLAQVLEQRVKERTLELEEINKELEAFSYSLSHDLKAPLVRAESWLNILQQKLRGAFDQNAEDILQYVRRELAAMTSMGEAMMQLARVSQSELVITAVDLSQIAEQILNDLRIENPESKIEAEIQPAMVVYADAALARVLIRNLLENAVKYSRQKPAVQISFFQKEATGSPCYCIRDNGIGFDMQYADRLFAPFQRLHSEKDYPGHGIGLATAQRIVHRHQGTISAESAVDSGTTISFTLRNQASEAGAR</sequence>
<dbReference type="STRING" id="869212.Turpa_3858"/>
<dbReference type="PANTHER" id="PTHR42878:SF15">
    <property type="entry name" value="BACTERIOPHYTOCHROME"/>
    <property type="match status" value="1"/>
</dbReference>
<protein>
    <recommendedName>
        <fullName evidence="2">histidine kinase</fullName>
        <ecNumber evidence="2">2.7.13.3</ecNumber>
    </recommendedName>
</protein>
<comment type="catalytic activity">
    <reaction evidence="1">
        <text>ATP + protein L-histidine = ADP + protein N-phospho-L-histidine.</text>
        <dbReference type="EC" id="2.7.13.3"/>
    </reaction>
</comment>
<dbReference type="InterPro" id="IPR003018">
    <property type="entry name" value="GAF"/>
</dbReference>
<evidence type="ECO:0000256" key="1">
    <source>
        <dbReference type="ARBA" id="ARBA00000085"/>
    </source>
</evidence>
<dbReference type="GO" id="GO:0000155">
    <property type="term" value="F:phosphorelay sensor kinase activity"/>
    <property type="evidence" value="ECO:0007669"/>
    <property type="project" value="InterPro"/>
</dbReference>
<dbReference type="InterPro" id="IPR029016">
    <property type="entry name" value="GAF-like_dom_sf"/>
</dbReference>
<evidence type="ECO:0000256" key="2">
    <source>
        <dbReference type="ARBA" id="ARBA00012438"/>
    </source>
</evidence>
<feature type="transmembrane region" description="Helical" evidence="7">
    <location>
        <begin position="52"/>
        <end position="74"/>
    </location>
</feature>
<dbReference type="InterPro" id="IPR001610">
    <property type="entry name" value="PAC"/>
</dbReference>
<dbReference type="SUPFAM" id="SSF55785">
    <property type="entry name" value="PYP-like sensor domain (PAS domain)"/>
    <property type="match status" value="3"/>
</dbReference>
<evidence type="ECO:0000256" key="3">
    <source>
        <dbReference type="ARBA" id="ARBA00022553"/>
    </source>
</evidence>
<feature type="domain" description="Histidine kinase" evidence="8">
    <location>
        <begin position="808"/>
        <end position="1022"/>
    </location>
</feature>
<dbReference type="InterPro" id="IPR036097">
    <property type="entry name" value="HisK_dim/P_sf"/>
</dbReference>
<keyword evidence="5 11" id="KW-0418">Kinase</keyword>
<dbReference type="InterPro" id="IPR013655">
    <property type="entry name" value="PAS_fold_3"/>
</dbReference>
<keyword evidence="7" id="KW-1133">Transmembrane helix</keyword>
<evidence type="ECO:0000256" key="7">
    <source>
        <dbReference type="SAM" id="Phobius"/>
    </source>
</evidence>
<dbReference type="FunFam" id="3.30.565.10:FF:000006">
    <property type="entry name" value="Sensor histidine kinase WalK"/>
    <property type="match status" value="1"/>
</dbReference>
<keyword evidence="12" id="KW-1185">Reference proteome</keyword>
<dbReference type="SMART" id="SM00387">
    <property type="entry name" value="HATPase_c"/>
    <property type="match status" value="1"/>
</dbReference>
<dbReference type="InterPro" id="IPR000014">
    <property type="entry name" value="PAS"/>
</dbReference>
<dbReference type="GO" id="GO:0000156">
    <property type="term" value="F:phosphorelay response regulator activity"/>
    <property type="evidence" value="ECO:0007669"/>
    <property type="project" value="TreeGrafter"/>
</dbReference>
<feature type="transmembrane region" description="Helical" evidence="7">
    <location>
        <begin position="143"/>
        <end position="162"/>
    </location>
</feature>